<keyword evidence="3" id="KW-0808">Transferase</keyword>
<accession>A0A1B7TBK0</accession>
<evidence type="ECO:0000313" key="10">
    <source>
        <dbReference type="EMBL" id="OBA26098.1"/>
    </source>
</evidence>
<keyword evidence="6" id="KW-0863">Zinc-finger</keyword>
<dbReference type="GO" id="GO:0061630">
    <property type="term" value="F:ubiquitin protein ligase activity"/>
    <property type="evidence" value="ECO:0007669"/>
    <property type="project" value="UniProtKB-EC"/>
</dbReference>
<evidence type="ECO:0000256" key="4">
    <source>
        <dbReference type="ARBA" id="ARBA00022723"/>
    </source>
</evidence>
<dbReference type="GO" id="GO:0008270">
    <property type="term" value="F:zinc ion binding"/>
    <property type="evidence" value="ECO:0007669"/>
    <property type="project" value="UniProtKB-KW"/>
</dbReference>
<dbReference type="SMART" id="SM00647">
    <property type="entry name" value="IBR"/>
    <property type="match status" value="2"/>
</dbReference>
<protein>
    <recommendedName>
        <fullName evidence="2">RBR-type E3 ubiquitin transferase</fullName>
        <ecNumber evidence="2">2.3.2.31</ecNumber>
    </recommendedName>
</protein>
<gene>
    <name evidence="10" type="ORF">HANVADRAFT_3111</name>
</gene>
<name>A0A1B7TBK0_9ASCO</name>
<sequence length="593" mass="68957">MVSTGTDFYSNNNNFLYSSDEENDDVEIMFDDSSDESSHIDDTSNKLQSFLPNKNKLEKLASISSFSTKNTHVLVELLKKDKINNEIAVSHRKFKNKNDYLLFPNKQNFINYQILELNNLLSKYNNELTSILCDKPDNSLEEYKDRLISLLATNSWNIFQIEKKLINLPTEKENREDNILSTTGLLNDIIIINNFDQDALDCPICCETITDFEKTSFIKITNCDDSSHIACKDCYITYLKSNISETFSINCIGGACKTKISYTSIKKFNETFFNNLIKFSLLQCFNDLNNLAINSCPEQECDNVILTNYQDDSIIDLTTTVNLESVSCLNCHKFCLSCKKESHSPITCILLKKWFNKINEGNESLNWVLNNTQPCPNCDVDIEKIDGCNHMKCGFCKYEFCWICNKNWEGHGGSFYDCMNKRDMDNKKEKNMQNQSFTRFRNYYKFFIESENNMLLDMRLFNNLTSKKLNNLSTLFGMSFVELEFLNDCLRELIQARNMIKYSFALLYFMDQSHNLFYIFTHNQMSLFSKIDEVSELLLDINMDSTLPNSKRDIKVLQMKPYLIQATSMLKRLQQNLSKCGQDLVEKKLVIYN</sequence>
<keyword evidence="8" id="KW-0862">Zinc</keyword>
<comment type="catalytic activity">
    <reaction evidence="1">
        <text>[E2 ubiquitin-conjugating enzyme]-S-ubiquitinyl-L-cysteine + [acceptor protein]-L-lysine = [E2 ubiquitin-conjugating enzyme]-L-cysteine + [acceptor protein]-N(6)-ubiquitinyl-L-lysine.</text>
        <dbReference type="EC" id="2.3.2.31"/>
    </reaction>
</comment>
<dbReference type="Pfam" id="PF01485">
    <property type="entry name" value="IBR"/>
    <property type="match status" value="1"/>
</dbReference>
<keyword evidence="11" id="KW-1185">Reference proteome</keyword>
<organism evidence="10 11">
    <name type="scientific">Hanseniaspora valbyensis NRRL Y-1626</name>
    <dbReference type="NCBI Taxonomy" id="766949"/>
    <lineage>
        <taxon>Eukaryota</taxon>
        <taxon>Fungi</taxon>
        <taxon>Dikarya</taxon>
        <taxon>Ascomycota</taxon>
        <taxon>Saccharomycotina</taxon>
        <taxon>Saccharomycetes</taxon>
        <taxon>Saccharomycodales</taxon>
        <taxon>Saccharomycodaceae</taxon>
        <taxon>Hanseniaspora</taxon>
    </lineage>
</organism>
<dbReference type="Proteomes" id="UP000092321">
    <property type="component" value="Unassembled WGS sequence"/>
</dbReference>
<dbReference type="OrthoDB" id="10009520at2759"/>
<evidence type="ECO:0000256" key="6">
    <source>
        <dbReference type="ARBA" id="ARBA00022771"/>
    </source>
</evidence>
<dbReference type="Gene3D" id="1.20.120.1750">
    <property type="match status" value="1"/>
</dbReference>
<evidence type="ECO:0000256" key="8">
    <source>
        <dbReference type="ARBA" id="ARBA00022833"/>
    </source>
</evidence>
<keyword evidence="5" id="KW-0677">Repeat</keyword>
<keyword evidence="4" id="KW-0479">Metal-binding</keyword>
<evidence type="ECO:0000256" key="3">
    <source>
        <dbReference type="ARBA" id="ARBA00022679"/>
    </source>
</evidence>
<proteinExistence type="predicted"/>
<dbReference type="PANTHER" id="PTHR11685">
    <property type="entry name" value="RBR FAMILY RING FINGER AND IBR DOMAIN-CONTAINING"/>
    <property type="match status" value="1"/>
</dbReference>
<dbReference type="InterPro" id="IPR031127">
    <property type="entry name" value="E3_UB_ligase_RBR"/>
</dbReference>
<dbReference type="Pfam" id="PF22191">
    <property type="entry name" value="IBR_1"/>
    <property type="match status" value="1"/>
</dbReference>
<feature type="domain" description="RING-type" evidence="9">
    <location>
        <begin position="198"/>
        <end position="422"/>
    </location>
</feature>
<dbReference type="InterPro" id="IPR002867">
    <property type="entry name" value="IBR_dom"/>
</dbReference>
<evidence type="ECO:0000256" key="1">
    <source>
        <dbReference type="ARBA" id="ARBA00001798"/>
    </source>
</evidence>
<evidence type="ECO:0000259" key="9">
    <source>
        <dbReference type="PROSITE" id="PS51873"/>
    </source>
</evidence>
<evidence type="ECO:0000256" key="2">
    <source>
        <dbReference type="ARBA" id="ARBA00012251"/>
    </source>
</evidence>
<evidence type="ECO:0000313" key="11">
    <source>
        <dbReference type="Proteomes" id="UP000092321"/>
    </source>
</evidence>
<comment type="caution">
    <text evidence="10">The sequence shown here is derived from an EMBL/GenBank/DDBJ whole genome shotgun (WGS) entry which is preliminary data.</text>
</comment>
<dbReference type="Gene3D" id="3.30.40.10">
    <property type="entry name" value="Zinc/RING finger domain, C3HC4 (zinc finger)"/>
    <property type="match status" value="1"/>
</dbReference>
<dbReference type="EC" id="2.3.2.31" evidence="2"/>
<dbReference type="GO" id="GO:0016567">
    <property type="term" value="P:protein ubiquitination"/>
    <property type="evidence" value="ECO:0007669"/>
    <property type="project" value="InterPro"/>
</dbReference>
<evidence type="ECO:0000256" key="7">
    <source>
        <dbReference type="ARBA" id="ARBA00022786"/>
    </source>
</evidence>
<dbReference type="InterPro" id="IPR044066">
    <property type="entry name" value="TRIAD_supradom"/>
</dbReference>
<dbReference type="PROSITE" id="PS51873">
    <property type="entry name" value="TRIAD"/>
    <property type="match status" value="1"/>
</dbReference>
<dbReference type="SUPFAM" id="SSF57850">
    <property type="entry name" value="RING/U-box"/>
    <property type="match status" value="2"/>
</dbReference>
<dbReference type="AlphaFoldDB" id="A0A1B7TBK0"/>
<evidence type="ECO:0000256" key="5">
    <source>
        <dbReference type="ARBA" id="ARBA00022737"/>
    </source>
</evidence>
<reference evidence="11" key="1">
    <citation type="journal article" date="2016" name="Proc. Natl. Acad. Sci. U.S.A.">
        <title>Comparative genomics of biotechnologically important yeasts.</title>
        <authorList>
            <person name="Riley R."/>
            <person name="Haridas S."/>
            <person name="Wolfe K.H."/>
            <person name="Lopes M.R."/>
            <person name="Hittinger C.T."/>
            <person name="Goeker M."/>
            <person name="Salamov A.A."/>
            <person name="Wisecaver J.H."/>
            <person name="Long T.M."/>
            <person name="Calvey C.H."/>
            <person name="Aerts A.L."/>
            <person name="Barry K.W."/>
            <person name="Choi C."/>
            <person name="Clum A."/>
            <person name="Coughlan A.Y."/>
            <person name="Deshpande S."/>
            <person name="Douglass A.P."/>
            <person name="Hanson S.J."/>
            <person name="Klenk H.-P."/>
            <person name="LaButti K.M."/>
            <person name="Lapidus A."/>
            <person name="Lindquist E.A."/>
            <person name="Lipzen A.M."/>
            <person name="Meier-Kolthoff J.P."/>
            <person name="Ohm R.A."/>
            <person name="Otillar R.P."/>
            <person name="Pangilinan J.L."/>
            <person name="Peng Y."/>
            <person name="Rokas A."/>
            <person name="Rosa C.A."/>
            <person name="Scheuner C."/>
            <person name="Sibirny A.A."/>
            <person name="Slot J.C."/>
            <person name="Stielow J.B."/>
            <person name="Sun H."/>
            <person name="Kurtzman C.P."/>
            <person name="Blackwell M."/>
            <person name="Grigoriev I.V."/>
            <person name="Jeffries T.W."/>
        </authorList>
    </citation>
    <scope>NUCLEOTIDE SEQUENCE [LARGE SCALE GENOMIC DNA]</scope>
    <source>
        <strain evidence="11">NRRL Y-1626</strain>
    </source>
</reference>
<dbReference type="InterPro" id="IPR013083">
    <property type="entry name" value="Znf_RING/FYVE/PHD"/>
</dbReference>
<dbReference type="EMBL" id="LXPE01000024">
    <property type="protein sequence ID" value="OBA26098.1"/>
    <property type="molecule type" value="Genomic_DNA"/>
</dbReference>
<keyword evidence="7" id="KW-0833">Ubl conjugation pathway</keyword>